<organism evidence="2 3">
    <name type="scientific">Linum trigynum</name>
    <dbReference type="NCBI Taxonomy" id="586398"/>
    <lineage>
        <taxon>Eukaryota</taxon>
        <taxon>Viridiplantae</taxon>
        <taxon>Streptophyta</taxon>
        <taxon>Embryophyta</taxon>
        <taxon>Tracheophyta</taxon>
        <taxon>Spermatophyta</taxon>
        <taxon>Magnoliopsida</taxon>
        <taxon>eudicotyledons</taxon>
        <taxon>Gunneridae</taxon>
        <taxon>Pentapetalae</taxon>
        <taxon>rosids</taxon>
        <taxon>fabids</taxon>
        <taxon>Malpighiales</taxon>
        <taxon>Linaceae</taxon>
        <taxon>Linum</taxon>
    </lineage>
</organism>
<dbReference type="Proteomes" id="UP001497516">
    <property type="component" value="Chromosome 5"/>
</dbReference>
<reference evidence="2 3" key="1">
    <citation type="submission" date="2024-04" db="EMBL/GenBank/DDBJ databases">
        <authorList>
            <person name="Fracassetti M."/>
        </authorList>
    </citation>
    <scope>NUCLEOTIDE SEQUENCE [LARGE SCALE GENOMIC DNA]</scope>
</reference>
<keyword evidence="3" id="KW-1185">Reference proteome</keyword>
<evidence type="ECO:0000313" key="3">
    <source>
        <dbReference type="Proteomes" id="UP001497516"/>
    </source>
</evidence>
<name>A0AAV2EU22_9ROSI</name>
<feature type="compositionally biased region" description="Basic residues" evidence="1">
    <location>
        <begin position="78"/>
        <end position="87"/>
    </location>
</feature>
<dbReference type="EMBL" id="OZ034818">
    <property type="protein sequence ID" value="CAL1389177.1"/>
    <property type="molecule type" value="Genomic_DNA"/>
</dbReference>
<feature type="region of interest" description="Disordered" evidence="1">
    <location>
        <begin position="1"/>
        <end position="87"/>
    </location>
</feature>
<accession>A0AAV2EU22</accession>
<feature type="compositionally biased region" description="Basic and acidic residues" evidence="1">
    <location>
        <begin position="9"/>
        <end position="32"/>
    </location>
</feature>
<gene>
    <name evidence="2" type="ORF">LTRI10_LOCUS30055</name>
</gene>
<sequence>MVVVEEGDDKMRMVGERRVTADEREKDNDKRTRTTGGRGPTVEGGWRHDEDDEKEGSASGGRQQEEGGDLRWGSRQGGSKRGRRRVC</sequence>
<dbReference type="AlphaFoldDB" id="A0AAV2EU22"/>
<proteinExistence type="predicted"/>
<evidence type="ECO:0000256" key="1">
    <source>
        <dbReference type="SAM" id="MobiDB-lite"/>
    </source>
</evidence>
<protein>
    <submittedName>
        <fullName evidence="2">Uncharacterized protein</fullName>
    </submittedName>
</protein>
<evidence type="ECO:0000313" key="2">
    <source>
        <dbReference type="EMBL" id="CAL1389177.1"/>
    </source>
</evidence>